<keyword evidence="2" id="KW-1185">Reference proteome</keyword>
<evidence type="ECO:0000313" key="1">
    <source>
        <dbReference type="EMBL" id="KAK0472127.1"/>
    </source>
</evidence>
<comment type="caution">
    <text evidence="1">The sequence shown here is derived from an EMBL/GenBank/DDBJ whole genome shotgun (WGS) entry which is preliminary data.</text>
</comment>
<proteinExistence type="predicted"/>
<name>A0AA39NUI5_9AGAR</name>
<reference evidence="1" key="1">
    <citation type="submission" date="2023-06" db="EMBL/GenBank/DDBJ databases">
        <authorList>
            <consortium name="Lawrence Berkeley National Laboratory"/>
            <person name="Ahrendt S."/>
            <person name="Sahu N."/>
            <person name="Indic B."/>
            <person name="Wong-Bajracharya J."/>
            <person name="Merenyi Z."/>
            <person name="Ke H.-M."/>
            <person name="Monk M."/>
            <person name="Kocsube S."/>
            <person name="Drula E."/>
            <person name="Lipzen A."/>
            <person name="Balint B."/>
            <person name="Henrissat B."/>
            <person name="Andreopoulos B."/>
            <person name="Martin F.M."/>
            <person name="Harder C.B."/>
            <person name="Rigling D."/>
            <person name="Ford K.L."/>
            <person name="Foster G.D."/>
            <person name="Pangilinan J."/>
            <person name="Papanicolaou A."/>
            <person name="Barry K."/>
            <person name="LaButti K."/>
            <person name="Viragh M."/>
            <person name="Koriabine M."/>
            <person name="Yan M."/>
            <person name="Riley R."/>
            <person name="Champramary S."/>
            <person name="Plett K.L."/>
            <person name="Tsai I.J."/>
            <person name="Slot J."/>
            <person name="Sipos G."/>
            <person name="Plett J."/>
            <person name="Nagy L.G."/>
            <person name="Grigoriev I.V."/>
        </authorList>
    </citation>
    <scope>NUCLEOTIDE SEQUENCE</scope>
    <source>
        <strain evidence="1">ICMP 16352</strain>
    </source>
</reference>
<dbReference type="Proteomes" id="UP001175227">
    <property type="component" value="Unassembled WGS sequence"/>
</dbReference>
<dbReference type="AlphaFoldDB" id="A0AA39NUI5"/>
<accession>A0AA39NUI5</accession>
<protein>
    <submittedName>
        <fullName evidence="1">Uncharacterized protein</fullName>
    </submittedName>
</protein>
<organism evidence="1 2">
    <name type="scientific">Armillaria novae-zelandiae</name>
    <dbReference type="NCBI Taxonomy" id="153914"/>
    <lineage>
        <taxon>Eukaryota</taxon>
        <taxon>Fungi</taxon>
        <taxon>Dikarya</taxon>
        <taxon>Basidiomycota</taxon>
        <taxon>Agaricomycotina</taxon>
        <taxon>Agaricomycetes</taxon>
        <taxon>Agaricomycetidae</taxon>
        <taxon>Agaricales</taxon>
        <taxon>Marasmiineae</taxon>
        <taxon>Physalacriaceae</taxon>
        <taxon>Armillaria</taxon>
    </lineage>
</organism>
<dbReference type="EMBL" id="JAUEPR010000043">
    <property type="protein sequence ID" value="KAK0472127.1"/>
    <property type="molecule type" value="Genomic_DNA"/>
</dbReference>
<gene>
    <name evidence="1" type="ORF">IW261DRAFT_817888</name>
</gene>
<evidence type="ECO:0000313" key="2">
    <source>
        <dbReference type="Proteomes" id="UP001175227"/>
    </source>
</evidence>
<sequence length="116" mass="12471">MGPLLLVVPPFHLLRPPTTSPHFVWLLFPTLICGLPSPRHFSSPFSVPPQSISATWLLRCYSASCTVVVTRCGVRSCMCGGSSTTYVLTCSLIGHPPHCSAGPPTQTCWLAIDCCV</sequence>